<gene>
    <name evidence="7" type="ORF">ACFYV7_36515</name>
</gene>
<organism evidence="7 8">
    <name type="scientific">Nocardia suismassiliense</name>
    <dbReference type="NCBI Taxonomy" id="2077092"/>
    <lineage>
        <taxon>Bacteria</taxon>
        <taxon>Bacillati</taxon>
        <taxon>Actinomycetota</taxon>
        <taxon>Actinomycetes</taxon>
        <taxon>Mycobacteriales</taxon>
        <taxon>Nocardiaceae</taxon>
        <taxon>Nocardia</taxon>
    </lineage>
</organism>
<comment type="caution">
    <text evidence="7">The sequence shown here is derived from an EMBL/GenBank/DDBJ whole genome shotgun (WGS) entry which is preliminary data.</text>
</comment>
<sequence length="209" mass="21844">MTWSVLGGFVLAVALAAMVPGPTTALVIRRSALGGARAAVPIIGGMQVGLYAWIAASAFGLSALVAASDVAYVVIRVVGAAVLIYLGVQAWRAARNPSGEALVDEAAVGAKPWRAAGIGMLTNLTNPKVAVFAFAFYPQFVAPEANILATTLLLGLLHLVIDATWFITVALFVGRARAFFAETRVRQWLERITGTVLVALGVRLAVSEV</sequence>
<evidence type="ECO:0000313" key="7">
    <source>
        <dbReference type="EMBL" id="MFF3228347.1"/>
    </source>
</evidence>
<proteinExistence type="predicted"/>
<reference evidence="7 8" key="1">
    <citation type="submission" date="2024-10" db="EMBL/GenBank/DDBJ databases">
        <title>The Natural Products Discovery Center: Release of the First 8490 Sequenced Strains for Exploring Actinobacteria Biosynthetic Diversity.</title>
        <authorList>
            <person name="Kalkreuter E."/>
            <person name="Kautsar S.A."/>
            <person name="Yang D."/>
            <person name="Bader C.D."/>
            <person name="Teijaro C.N."/>
            <person name="Fluegel L."/>
            <person name="Davis C.M."/>
            <person name="Simpson J.R."/>
            <person name="Lauterbach L."/>
            <person name="Steele A.D."/>
            <person name="Gui C."/>
            <person name="Meng S."/>
            <person name="Li G."/>
            <person name="Viehrig K."/>
            <person name="Ye F."/>
            <person name="Su P."/>
            <person name="Kiefer A.F."/>
            <person name="Nichols A."/>
            <person name="Cepeda A.J."/>
            <person name="Yan W."/>
            <person name="Fan B."/>
            <person name="Jiang Y."/>
            <person name="Adhikari A."/>
            <person name="Zheng C.-J."/>
            <person name="Schuster L."/>
            <person name="Cowan T.M."/>
            <person name="Smanski M.J."/>
            <person name="Chevrette M.G."/>
            <person name="De Carvalho L.P.S."/>
            <person name="Shen B."/>
        </authorList>
    </citation>
    <scope>NUCLEOTIDE SEQUENCE [LARGE SCALE GENOMIC DNA]</scope>
    <source>
        <strain evidence="7 8">NPDC003040</strain>
    </source>
</reference>
<dbReference type="Pfam" id="PF01810">
    <property type="entry name" value="LysE"/>
    <property type="match status" value="1"/>
</dbReference>
<name>A0ABW6R4A5_9NOCA</name>
<keyword evidence="2" id="KW-1003">Cell membrane</keyword>
<keyword evidence="4 6" id="KW-1133">Transmembrane helix</keyword>
<evidence type="ECO:0000256" key="5">
    <source>
        <dbReference type="ARBA" id="ARBA00023136"/>
    </source>
</evidence>
<feature type="transmembrane region" description="Helical" evidence="6">
    <location>
        <begin position="49"/>
        <end position="66"/>
    </location>
</feature>
<evidence type="ECO:0000256" key="2">
    <source>
        <dbReference type="ARBA" id="ARBA00022475"/>
    </source>
</evidence>
<dbReference type="EMBL" id="JBIAPI010000013">
    <property type="protein sequence ID" value="MFF3228347.1"/>
    <property type="molecule type" value="Genomic_DNA"/>
</dbReference>
<dbReference type="PANTHER" id="PTHR30086">
    <property type="entry name" value="ARGININE EXPORTER PROTEIN ARGO"/>
    <property type="match status" value="1"/>
</dbReference>
<keyword evidence="3 6" id="KW-0812">Transmembrane</keyword>
<dbReference type="PANTHER" id="PTHR30086:SF20">
    <property type="entry name" value="ARGININE EXPORTER PROTEIN ARGO-RELATED"/>
    <property type="match status" value="1"/>
</dbReference>
<dbReference type="Proteomes" id="UP001601948">
    <property type="component" value="Unassembled WGS sequence"/>
</dbReference>
<dbReference type="InterPro" id="IPR001123">
    <property type="entry name" value="LeuE-type"/>
</dbReference>
<keyword evidence="8" id="KW-1185">Reference proteome</keyword>
<evidence type="ECO:0000256" key="1">
    <source>
        <dbReference type="ARBA" id="ARBA00004651"/>
    </source>
</evidence>
<feature type="transmembrane region" description="Helical" evidence="6">
    <location>
        <begin position="73"/>
        <end position="91"/>
    </location>
</feature>
<protein>
    <submittedName>
        <fullName evidence="7">LysE family translocator</fullName>
    </submittedName>
</protein>
<dbReference type="PIRSF" id="PIRSF006324">
    <property type="entry name" value="LeuE"/>
    <property type="match status" value="1"/>
</dbReference>
<comment type="subcellular location">
    <subcellularLocation>
        <location evidence="1">Cell membrane</location>
        <topology evidence="1">Multi-pass membrane protein</topology>
    </subcellularLocation>
</comment>
<accession>A0ABW6R4A5</accession>
<keyword evidence="5 6" id="KW-0472">Membrane</keyword>
<evidence type="ECO:0000256" key="4">
    <source>
        <dbReference type="ARBA" id="ARBA00022989"/>
    </source>
</evidence>
<feature type="transmembrane region" description="Helical" evidence="6">
    <location>
        <begin position="147"/>
        <end position="176"/>
    </location>
</feature>
<dbReference type="RefSeq" id="WP_387725086.1">
    <property type="nucleotide sequence ID" value="NZ_JBIAPI010000013.1"/>
</dbReference>
<evidence type="ECO:0000256" key="3">
    <source>
        <dbReference type="ARBA" id="ARBA00022692"/>
    </source>
</evidence>
<evidence type="ECO:0000313" key="8">
    <source>
        <dbReference type="Proteomes" id="UP001601948"/>
    </source>
</evidence>
<evidence type="ECO:0000256" key="6">
    <source>
        <dbReference type="SAM" id="Phobius"/>
    </source>
</evidence>